<feature type="compositionally biased region" description="Polar residues" evidence="1">
    <location>
        <begin position="55"/>
        <end position="66"/>
    </location>
</feature>
<gene>
    <name evidence="2" type="ORF">T440DRAFT_552076</name>
</gene>
<protein>
    <submittedName>
        <fullName evidence="2">Uncharacterized protein</fullName>
    </submittedName>
</protein>
<evidence type="ECO:0000313" key="2">
    <source>
        <dbReference type="EMBL" id="KAF2854185.1"/>
    </source>
</evidence>
<dbReference type="EMBL" id="MU006293">
    <property type="protein sequence ID" value="KAF2854185.1"/>
    <property type="molecule type" value="Genomic_DNA"/>
</dbReference>
<reference evidence="2" key="1">
    <citation type="submission" date="2020-01" db="EMBL/GenBank/DDBJ databases">
        <authorList>
            <consortium name="DOE Joint Genome Institute"/>
            <person name="Haridas S."/>
            <person name="Albert R."/>
            <person name="Binder M."/>
            <person name="Bloem J."/>
            <person name="Labutti K."/>
            <person name="Salamov A."/>
            <person name="Andreopoulos B."/>
            <person name="Baker S.E."/>
            <person name="Barry K."/>
            <person name="Bills G."/>
            <person name="Bluhm B.H."/>
            <person name="Cannon C."/>
            <person name="Castanera R."/>
            <person name="Culley D.E."/>
            <person name="Daum C."/>
            <person name="Ezra D."/>
            <person name="Gonzalez J.B."/>
            <person name="Henrissat B."/>
            <person name="Kuo A."/>
            <person name="Liang C."/>
            <person name="Lipzen A."/>
            <person name="Lutzoni F."/>
            <person name="Magnuson J."/>
            <person name="Mondo S."/>
            <person name="Nolan M."/>
            <person name="Ohm R."/>
            <person name="Pangilinan J."/>
            <person name="Park H.-J."/>
            <person name="Ramirez L."/>
            <person name="Alfaro M."/>
            <person name="Sun H."/>
            <person name="Tritt A."/>
            <person name="Yoshinaga Y."/>
            <person name="Zwiers L.-H."/>
            <person name="Turgeon B.G."/>
            <person name="Goodwin S.B."/>
            <person name="Spatafora J.W."/>
            <person name="Crous P.W."/>
            <person name="Grigoriev I.V."/>
        </authorList>
    </citation>
    <scope>NUCLEOTIDE SEQUENCE</scope>
    <source>
        <strain evidence="2">IPT5</strain>
    </source>
</reference>
<evidence type="ECO:0000256" key="1">
    <source>
        <dbReference type="SAM" id="MobiDB-lite"/>
    </source>
</evidence>
<feature type="compositionally biased region" description="Low complexity" evidence="1">
    <location>
        <begin position="93"/>
        <end position="107"/>
    </location>
</feature>
<evidence type="ECO:0000313" key="3">
    <source>
        <dbReference type="Proteomes" id="UP000799423"/>
    </source>
</evidence>
<dbReference type="AlphaFoldDB" id="A0A6A7BI90"/>
<feature type="region of interest" description="Disordered" evidence="1">
    <location>
        <begin position="1"/>
        <end position="126"/>
    </location>
</feature>
<sequence>MTRPKRNIPTPNYTEEKVDTQGAFGKAASQSKSNPRKRRARTHSEQSPKKRQTRTKAPQPQASGSLSDDEVEPEAKKEPAPESSPVSAAHSDGAPGPALAAPAVSSPTPAPDEDPAPAEDVASGQQQMEARLPLNLLELPGEMRNMIYLGRGPVWRPIPCMNAPLVIPDPALGPARAAYRTYLTPEFARLNRQTRAEAEGAGIEADRSVDASLSIHWGSIHRLPYLLHMIRESAMLEGQWRRLHHGYLRGAPRNVRVEHIEARSDVTVQVPAYSFLEAPEDWDFMLQRYEYGYDMRTPRAHQPMTEHNVLLDRETTREELRQLSLFLRTTLSRLFQCDNTDGNSNKHNVIWDNHNTELGRNRLEVRILMPYLDHLGRVTQPWGDHRVLLPQQILRILRQIFDTVESDQLTVTFTLMPQPNERRWQGFITTVQSATEYQNEVASQDRHQPHEVGAFRIDQEELQDGEREFIVPDDEAVRAPPWG</sequence>
<accession>A0A6A7BI90</accession>
<keyword evidence="3" id="KW-1185">Reference proteome</keyword>
<proteinExistence type="predicted"/>
<name>A0A6A7BI90_9PLEO</name>
<organism evidence="2 3">
    <name type="scientific">Plenodomus tracheiphilus IPT5</name>
    <dbReference type="NCBI Taxonomy" id="1408161"/>
    <lineage>
        <taxon>Eukaryota</taxon>
        <taxon>Fungi</taxon>
        <taxon>Dikarya</taxon>
        <taxon>Ascomycota</taxon>
        <taxon>Pezizomycotina</taxon>
        <taxon>Dothideomycetes</taxon>
        <taxon>Pleosporomycetidae</taxon>
        <taxon>Pleosporales</taxon>
        <taxon>Pleosporineae</taxon>
        <taxon>Leptosphaeriaceae</taxon>
        <taxon>Plenodomus</taxon>
    </lineage>
</organism>
<dbReference type="Proteomes" id="UP000799423">
    <property type="component" value="Unassembled WGS sequence"/>
</dbReference>